<dbReference type="Gene3D" id="3.30.565.10">
    <property type="entry name" value="Histidine kinase-like ATPase, C-terminal domain"/>
    <property type="match status" value="1"/>
</dbReference>
<feature type="compositionally biased region" description="Polar residues" evidence="7">
    <location>
        <begin position="705"/>
        <end position="715"/>
    </location>
</feature>
<dbReference type="NCBIfam" id="TIGR00229">
    <property type="entry name" value="sensory_box"/>
    <property type="match status" value="1"/>
</dbReference>
<evidence type="ECO:0000256" key="7">
    <source>
        <dbReference type="SAM" id="MobiDB-lite"/>
    </source>
</evidence>
<dbReference type="PANTHER" id="PTHR43711">
    <property type="entry name" value="TWO-COMPONENT HISTIDINE KINASE"/>
    <property type="match status" value="1"/>
</dbReference>
<dbReference type="InterPro" id="IPR036890">
    <property type="entry name" value="HATPase_C_sf"/>
</dbReference>
<dbReference type="InterPro" id="IPR003661">
    <property type="entry name" value="HisK_dim/P_dom"/>
</dbReference>
<feature type="domain" description="Histidine kinase" evidence="8">
    <location>
        <begin position="592"/>
        <end position="810"/>
    </location>
</feature>
<dbReference type="InterPro" id="IPR036097">
    <property type="entry name" value="HisK_dim/P_sf"/>
</dbReference>
<dbReference type="Pfam" id="PF00512">
    <property type="entry name" value="HisKA"/>
    <property type="match status" value="1"/>
</dbReference>
<gene>
    <name evidence="10" type="ORF">SAMN04487950_3132</name>
</gene>
<evidence type="ECO:0000256" key="6">
    <source>
        <dbReference type="ARBA" id="ARBA00023012"/>
    </source>
</evidence>
<evidence type="ECO:0000256" key="1">
    <source>
        <dbReference type="ARBA" id="ARBA00000085"/>
    </source>
</evidence>
<dbReference type="SUPFAM" id="SSF55781">
    <property type="entry name" value="GAF domain-like"/>
    <property type="match status" value="2"/>
</dbReference>
<evidence type="ECO:0000256" key="3">
    <source>
        <dbReference type="ARBA" id="ARBA00022553"/>
    </source>
</evidence>
<dbReference type="InterPro" id="IPR003594">
    <property type="entry name" value="HATPase_dom"/>
</dbReference>
<dbReference type="InterPro" id="IPR000014">
    <property type="entry name" value="PAS"/>
</dbReference>
<dbReference type="InterPro" id="IPR050736">
    <property type="entry name" value="Sensor_HK_Regulatory"/>
</dbReference>
<evidence type="ECO:0000259" key="9">
    <source>
        <dbReference type="PROSITE" id="PS50112"/>
    </source>
</evidence>
<dbReference type="InterPro" id="IPR004358">
    <property type="entry name" value="Sig_transdc_His_kin-like_C"/>
</dbReference>
<name>A0A1I4GB10_9EURY</name>
<dbReference type="SUPFAM" id="SSF47384">
    <property type="entry name" value="Homodimeric domain of signal transducing histidine kinase"/>
    <property type="match status" value="1"/>
</dbReference>
<dbReference type="Gene3D" id="3.30.450.20">
    <property type="entry name" value="PAS domain"/>
    <property type="match status" value="1"/>
</dbReference>
<dbReference type="Pfam" id="PF13185">
    <property type="entry name" value="GAF_2"/>
    <property type="match status" value="1"/>
</dbReference>
<dbReference type="EC" id="2.7.13.3" evidence="2"/>
<dbReference type="PRINTS" id="PR00344">
    <property type="entry name" value="BCTRLSENSOR"/>
</dbReference>
<evidence type="ECO:0000256" key="2">
    <source>
        <dbReference type="ARBA" id="ARBA00012438"/>
    </source>
</evidence>
<dbReference type="Gene3D" id="1.10.287.130">
    <property type="match status" value="1"/>
</dbReference>
<accession>A0A1I4GB10</accession>
<dbReference type="InterPro" id="IPR029016">
    <property type="entry name" value="GAF-like_dom_sf"/>
</dbReference>
<dbReference type="Pfam" id="PF02518">
    <property type="entry name" value="HATPase_c"/>
    <property type="match status" value="1"/>
</dbReference>
<reference evidence="11" key="1">
    <citation type="submission" date="2016-10" db="EMBL/GenBank/DDBJ databases">
        <authorList>
            <person name="Varghese N."/>
            <person name="Submissions S."/>
        </authorList>
    </citation>
    <scope>NUCLEOTIDE SEQUENCE [LARGE SCALE GENOMIC DNA]</scope>
    <source>
        <strain evidence="11">CGMCC 1.7738</strain>
    </source>
</reference>
<dbReference type="SMART" id="SM00388">
    <property type="entry name" value="HisKA"/>
    <property type="match status" value="1"/>
</dbReference>
<dbReference type="InterPro" id="IPR005467">
    <property type="entry name" value="His_kinase_dom"/>
</dbReference>
<dbReference type="Gene3D" id="3.30.450.40">
    <property type="match status" value="2"/>
</dbReference>
<dbReference type="Pfam" id="PF13426">
    <property type="entry name" value="PAS_9"/>
    <property type="match status" value="1"/>
</dbReference>
<dbReference type="CDD" id="cd00082">
    <property type="entry name" value="HisKA"/>
    <property type="match status" value="1"/>
</dbReference>
<organism evidence="10 11">
    <name type="scientific">Halogranum rubrum</name>
    <dbReference type="NCBI Taxonomy" id="553466"/>
    <lineage>
        <taxon>Archaea</taxon>
        <taxon>Methanobacteriati</taxon>
        <taxon>Methanobacteriota</taxon>
        <taxon>Stenosarchaea group</taxon>
        <taxon>Halobacteria</taxon>
        <taxon>Halobacteriales</taxon>
        <taxon>Haloferacaceae</taxon>
    </lineage>
</organism>
<sequence length="810" mass="88546">MTTTGPLQILIGVDEPMVSSLLADCPDVEIISHETLGTADTDETDPGRNTQKVAATLDALDPDCLLVTGPDSLDVAVVEAVRARGIPVVAYTDAAIDRLTTCEHISGYVRRDDGGADDRRRLLDELAWVTSQETRQQLRDSTDQVTMLHDATAELVGAETPEELYQSTVDVAANVLDFDTCYVGIVDGEYIVPKAVSTDTPDSGFRRMRIDEGLAGKTYQTKTSQLVHHIEEDSDAKPAQSSYRSGISVPIGSHGVFQAVSTHLDAFDERDRQLAELLIGHVAEILTRLRAESVVQTRQTKITRLHEGAMDLVAARSRAELFERTVTVAKTILDFDRTYIFAASGGEFVPVAKSAPPDAVDVGRLPLDYGAVGKTYRTGESRLTPDIHADADADPVGDIYGSGISVRIDDVGVFQAAARDTRQFDETDLELAELLISHVTATLKRIEAESGLRDERDRLAALFENIPDAAVTFEFDDDRPVVQRVNTMFEYVFGYPADEIVGANIDEYVVPPANDAEATTFNEKLQQGTSLRTSVRRQTATGVRDFLLHVVPVHLDQTNTSGYAIYTDVTEQRERERELRRQNERLDEFASIVSHDLRNPLTVATGYLDLVQETVDDPNLEPIDDALDQMARLIDDLLTLARKGQVVGETTTVDLQTATMDAWSHVETSDVELVVSLSEESTVDADYNRLIDLLQNLFRNAVEHGSTSNRTNWTESGDAVEHGSTADDDPETAKTTTVRVENTADGFAVEDDGPGIPAGDRESVFETGYSTSTDGTGFGLAIVRRIAEAHGWEVTVEAGSEGGARFEFSV</sequence>
<comment type="catalytic activity">
    <reaction evidence="1">
        <text>ATP + protein L-histidine = ADP + protein N-phospho-L-histidine.</text>
        <dbReference type="EC" id="2.7.13.3"/>
    </reaction>
</comment>
<evidence type="ECO:0000256" key="4">
    <source>
        <dbReference type="ARBA" id="ARBA00022679"/>
    </source>
</evidence>
<evidence type="ECO:0000259" key="8">
    <source>
        <dbReference type="PROSITE" id="PS50109"/>
    </source>
</evidence>
<dbReference type="InterPro" id="IPR035965">
    <property type="entry name" value="PAS-like_dom_sf"/>
</dbReference>
<dbReference type="PANTHER" id="PTHR43711:SF1">
    <property type="entry name" value="HISTIDINE KINASE 1"/>
    <property type="match status" value="1"/>
</dbReference>
<keyword evidence="3" id="KW-0597">Phosphoprotein</keyword>
<dbReference type="SUPFAM" id="SSF55785">
    <property type="entry name" value="PYP-like sensor domain (PAS domain)"/>
    <property type="match status" value="1"/>
</dbReference>
<feature type="region of interest" description="Disordered" evidence="7">
    <location>
        <begin position="705"/>
        <end position="734"/>
    </location>
</feature>
<evidence type="ECO:0000313" key="10">
    <source>
        <dbReference type="EMBL" id="SFL26700.1"/>
    </source>
</evidence>
<dbReference type="InterPro" id="IPR003018">
    <property type="entry name" value="GAF"/>
</dbReference>
<feature type="domain" description="PAS" evidence="9">
    <location>
        <begin position="455"/>
        <end position="528"/>
    </location>
</feature>
<protein>
    <recommendedName>
        <fullName evidence="2">histidine kinase</fullName>
        <ecNumber evidence="2">2.7.13.3</ecNumber>
    </recommendedName>
</protein>
<dbReference type="PROSITE" id="PS50109">
    <property type="entry name" value="HIS_KIN"/>
    <property type="match status" value="1"/>
</dbReference>
<keyword evidence="5" id="KW-0418">Kinase</keyword>
<dbReference type="EMBL" id="FOTC01000003">
    <property type="protein sequence ID" value="SFL26700.1"/>
    <property type="molecule type" value="Genomic_DNA"/>
</dbReference>
<dbReference type="PROSITE" id="PS50112">
    <property type="entry name" value="PAS"/>
    <property type="match status" value="1"/>
</dbReference>
<dbReference type="SUPFAM" id="SSF55874">
    <property type="entry name" value="ATPase domain of HSP90 chaperone/DNA topoisomerase II/histidine kinase"/>
    <property type="match status" value="1"/>
</dbReference>
<evidence type="ECO:0000313" key="11">
    <source>
        <dbReference type="Proteomes" id="UP000199607"/>
    </source>
</evidence>
<evidence type="ECO:0000256" key="5">
    <source>
        <dbReference type="ARBA" id="ARBA00022777"/>
    </source>
</evidence>
<keyword evidence="6" id="KW-0902">Two-component regulatory system</keyword>
<dbReference type="SMART" id="SM00387">
    <property type="entry name" value="HATPase_c"/>
    <property type="match status" value="1"/>
</dbReference>
<dbReference type="RefSeq" id="WP_089870297.1">
    <property type="nucleotide sequence ID" value="NZ_FOTC01000003.1"/>
</dbReference>
<dbReference type="Proteomes" id="UP000199607">
    <property type="component" value="Unassembled WGS sequence"/>
</dbReference>
<dbReference type="GO" id="GO:0000155">
    <property type="term" value="F:phosphorelay sensor kinase activity"/>
    <property type="evidence" value="ECO:0007669"/>
    <property type="project" value="InterPro"/>
</dbReference>
<dbReference type="CDD" id="cd00130">
    <property type="entry name" value="PAS"/>
    <property type="match status" value="1"/>
</dbReference>
<dbReference type="STRING" id="553466.SAMN04487950_3132"/>
<dbReference type="CDD" id="cd00075">
    <property type="entry name" value="HATPase"/>
    <property type="match status" value="1"/>
</dbReference>
<dbReference type="SMART" id="SM00065">
    <property type="entry name" value="GAF"/>
    <property type="match status" value="2"/>
</dbReference>
<proteinExistence type="predicted"/>
<dbReference type="AlphaFoldDB" id="A0A1I4GB10"/>
<keyword evidence="11" id="KW-1185">Reference proteome</keyword>
<keyword evidence="4" id="KW-0808">Transferase</keyword>